<organism evidence="4 5">
    <name type="scientific">Corchorus olitorius</name>
    <dbReference type="NCBI Taxonomy" id="93759"/>
    <lineage>
        <taxon>Eukaryota</taxon>
        <taxon>Viridiplantae</taxon>
        <taxon>Streptophyta</taxon>
        <taxon>Embryophyta</taxon>
        <taxon>Tracheophyta</taxon>
        <taxon>Spermatophyta</taxon>
        <taxon>Magnoliopsida</taxon>
        <taxon>eudicotyledons</taxon>
        <taxon>Gunneridae</taxon>
        <taxon>Pentapetalae</taxon>
        <taxon>rosids</taxon>
        <taxon>malvids</taxon>
        <taxon>Malvales</taxon>
        <taxon>Malvaceae</taxon>
        <taxon>Grewioideae</taxon>
        <taxon>Apeibeae</taxon>
        <taxon>Corchorus</taxon>
    </lineage>
</organism>
<evidence type="ECO:0000259" key="3">
    <source>
        <dbReference type="Pfam" id="PF26168"/>
    </source>
</evidence>
<evidence type="ECO:0000313" key="4">
    <source>
        <dbReference type="EMBL" id="OMO51639.1"/>
    </source>
</evidence>
<keyword evidence="2" id="KW-0328">Glycosyltransferase</keyword>
<dbReference type="Gene3D" id="3.40.50.2000">
    <property type="entry name" value="Glycogen Phosphorylase B"/>
    <property type="match status" value="1"/>
</dbReference>
<evidence type="ECO:0000256" key="2">
    <source>
        <dbReference type="ARBA" id="ARBA00022676"/>
    </source>
</evidence>
<dbReference type="InterPro" id="IPR058980">
    <property type="entry name" value="Glyco_transf_N"/>
</dbReference>
<comment type="similarity">
    <text evidence="1">Belongs to the UDP-glycosyltransferase family.</text>
</comment>
<keyword evidence="2" id="KW-0808">Transferase</keyword>
<name>A0A1R3G0R3_9ROSI</name>
<dbReference type="Pfam" id="PF26168">
    <property type="entry name" value="Glyco_transf_N"/>
    <property type="match status" value="1"/>
</dbReference>
<dbReference type="GO" id="GO:0080043">
    <property type="term" value="F:quercetin 3-O-glucosyltransferase activity"/>
    <property type="evidence" value="ECO:0007669"/>
    <property type="project" value="TreeGrafter"/>
</dbReference>
<dbReference type="AlphaFoldDB" id="A0A1R3G0R3"/>
<accession>A0A1R3G0R3</accession>
<proteinExistence type="inferred from homology"/>
<keyword evidence="5" id="KW-1185">Reference proteome</keyword>
<comment type="caution">
    <text evidence="4">The sequence shown here is derived from an EMBL/GenBank/DDBJ whole genome shotgun (WGS) entry which is preliminary data.</text>
</comment>
<evidence type="ECO:0000256" key="1">
    <source>
        <dbReference type="ARBA" id="ARBA00009995"/>
    </source>
</evidence>
<dbReference type="Proteomes" id="UP000187203">
    <property type="component" value="Unassembled WGS sequence"/>
</dbReference>
<protein>
    <submittedName>
        <fullName evidence="4">UDP-glucuronosyl/UDP-glucosyltransferase</fullName>
    </submittedName>
</protein>
<dbReference type="OrthoDB" id="5835829at2759"/>
<evidence type="ECO:0000313" key="5">
    <source>
        <dbReference type="Proteomes" id="UP000187203"/>
    </source>
</evidence>
<feature type="domain" description="Glycosyltransferase N-terminal" evidence="3">
    <location>
        <begin position="7"/>
        <end position="42"/>
    </location>
</feature>
<dbReference type="SUPFAM" id="SSF53756">
    <property type="entry name" value="UDP-Glycosyltransferase/glycogen phosphorylase"/>
    <property type="match status" value="1"/>
</dbReference>
<dbReference type="STRING" id="93759.A0A1R3G0R3"/>
<dbReference type="EMBL" id="AWUE01024096">
    <property type="protein sequence ID" value="OMO51639.1"/>
    <property type="molecule type" value="Genomic_DNA"/>
</dbReference>
<dbReference type="GO" id="GO:0080044">
    <property type="term" value="F:quercetin 7-O-glucosyltransferase activity"/>
    <property type="evidence" value="ECO:0007669"/>
    <property type="project" value="TreeGrafter"/>
</dbReference>
<dbReference type="PANTHER" id="PTHR11926">
    <property type="entry name" value="GLUCOSYL/GLUCURONOSYL TRANSFERASES"/>
    <property type="match status" value="1"/>
</dbReference>
<sequence>MGRQPHVLVMPFPALGHVAPLMKLSFQIAAHGVKVTFVNTEVMHEKIMVSLPEKFEEQSWVSLVSIPDGVDGDAKTDIVKYLEAMRRAIPGYFEDLIENINRSNVDEN</sequence>
<gene>
    <name evidence="4" type="ORF">COLO4_37583</name>
</gene>
<dbReference type="PANTHER" id="PTHR11926:SF1412">
    <property type="entry name" value="UDP-GLYCOSYLTRANSFERASE 83A1-LIKE"/>
    <property type="match status" value="1"/>
</dbReference>
<reference evidence="5" key="1">
    <citation type="submission" date="2013-09" db="EMBL/GenBank/DDBJ databases">
        <title>Corchorus olitorius genome sequencing.</title>
        <authorList>
            <person name="Alam M."/>
            <person name="Haque M.S."/>
            <person name="Islam M.S."/>
            <person name="Emdad E.M."/>
            <person name="Islam M.M."/>
            <person name="Ahmed B."/>
            <person name="Halim A."/>
            <person name="Hossen Q.M.M."/>
            <person name="Hossain M.Z."/>
            <person name="Ahmed R."/>
            <person name="Khan M.M."/>
            <person name="Islam R."/>
            <person name="Rashid M.M."/>
            <person name="Khan S.A."/>
            <person name="Rahman M.S."/>
            <person name="Alam M."/>
            <person name="Yahiya A.S."/>
            <person name="Khan M.S."/>
            <person name="Azam M.S."/>
            <person name="Haque T."/>
            <person name="Lashkar M.Z.H."/>
            <person name="Akhand A.I."/>
            <person name="Morshed G."/>
            <person name="Roy S."/>
            <person name="Uddin K.S."/>
            <person name="Rabeya T."/>
            <person name="Hossain A.S."/>
            <person name="Chowdhury A."/>
            <person name="Snigdha A.R."/>
            <person name="Mortoza M.S."/>
            <person name="Matin S.A."/>
            <person name="Hoque S.M.E."/>
            <person name="Islam M.K."/>
            <person name="Roy D.K."/>
            <person name="Haider R."/>
            <person name="Moosa M.M."/>
            <person name="Elias S.M."/>
            <person name="Hasan A.M."/>
            <person name="Jahan S."/>
            <person name="Shafiuddin M."/>
            <person name="Mahmood N."/>
            <person name="Shommy N.S."/>
        </authorList>
    </citation>
    <scope>NUCLEOTIDE SEQUENCE [LARGE SCALE GENOMIC DNA]</scope>
    <source>
        <strain evidence="5">cv. O-4</strain>
    </source>
</reference>